<name>H3ZQ78_THELN</name>
<dbReference type="OrthoDB" id="30861at2157"/>
<dbReference type="InterPro" id="IPR007159">
    <property type="entry name" value="SpoVT-AbrB_dom"/>
</dbReference>
<dbReference type="Pfam" id="PF04014">
    <property type="entry name" value="MazE_antitoxin"/>
    <property type="match status" value="1"/>
</dbReference>
<dbReference type="PaxDb" id="523849-OCC_03282"/>
<dbReference type="PANTHER" id="PTHR34860:SF6">
    <property type="entry name" value="REPRESSOR-LIKE PROTEIN SSO7C3"/>
    <property type="match status" value="1"/>
</dbReference>
<keyword evidence="3" id="KW-1185">Reference proteome</keyword>
<proteinExistence type="predicted"/>
<dbReference type="HOGENOM" id="CLU_158484_9_0_2"/>
<dbReference type="AlphaFoldDB" id="H3ZQ78"/>
<sequence length="78" mass="9144">MTTVKVSSKGQIVLPKDIRERFNIKPGDEVEILEFGREIVLVPIKRDVKLRGLIKFNKPLKELLREIKEEEKTLEDKE</sequence>
<dbReference type="SUPFAM" id="SSF89447">
    <property type="entry name" value="AbrB/MazE/MraZ-like"/>
    <property type="match status" value="1"/>
</dbReference>
<gene>
    <name evidence="2" type="ORF">OCC_03282</name>
</gene>
<organism evidence="2 3">
    <name type="scientific">Thermococcus litoralis (strain ATCC 51850 / DSM 5473 / JCM 8560 / NS-C)</name>
    <dbReference type="NCBI Taxonomy" id="523849"/>
    <lineage>
        <taxon>Archaea</taxon>
        <taxon>Methanobacteriati</taxon>
        <taxon>Methanobacteriota</taxon>
        <taxon>Thermococci</taxon>
        <taxon>Thermococcales</taxon>
        <taxon>Thermococcaceae</taxon>
        <taxon>Thermococcus</taxon>
    </lineage>
</organism>
<dbReference type="InterPro" id="IPR052975">
    <property type="entry name" value="Repressor-like_regulatory"/>
</dbReference>
<evidence type="ECO:0000259" key="1">
    <source>
        <dbReference type="PROSITE" id="PS51740"/>
    </source>
</evidence>
<dbReference type="SMART" id="SM00966">
    <property type="entry name" value="SpoVT_AbrB"/>
    <property type="match status" value="1"/>
</dbReference>
<feature type="domain" description="SpoVT-AbrB" evidence="1">
    <location>
        <begin position="1"/>
        <end position="46"/>
    </location>
</feature>
<dbReference type="PANTHER" id="PTHR34860">
    <property type="entry name" value="REPRESSOR-LIKE PROTEIN SSO7C3"/>
    <property type="match status" value="1"/>
</dbReference>
<dbReference type="GO" id="GO:0003677">
    <property type="term" value="F:DNA binding"/>
    <property type="evidence" value="ECO:0007669"/>
    <property type="project" value="InterPro"/>
</dbReference>
<dbReference type="RefSeq" id="WP_004069518.1">
    <property type="nucleotide sequence ID" value="NC_022084.1"/>
</dbReference>
<dbReference type="GeneID" id="16549978"/>
<dbReference type="Gene3D" id="2.10.260.10">
    <property type="match status" value="1"/>
</dbReference>
<dbReference type="PROSITE" id="PS51740">
    <property type="entry name" value="SPOVT_ABRB"/>
    <property type="match status" value="1"/>
</dbReference>
<dbReference type="Proteomes" id="UP000015502">
    <property type="component" value="Chromosome"/>
</dbReference>
<evidence type="ECO:0000313" key="3">
    <source>
        <dbReference type="Proteomes" id="UP000015502"/>
    </source>
</evidence>
<dbReference type="KEGG" id="tlt:OCC_03282"/>
<reference evidence="2 3" key="1">
    <citation type="journal article" date="2012" name="J. Bacteriol.">
        <title>Genome sequence of the model hyperthermophilic archaeon Thermococcus litoralis NS-C.</title>
        <authorList>
            <person name="Gardner A.F."/>
            <person name="Kumar S."/>
            <person name="Perler F.B."/>
        </authorList>
    </citation>
    <scope>NUCLEOTIDE SEQUENCE [LARGE SCALE GENOMIC DNA]</scope>
    <source>
        <strain evidence="3">ATCC 51850 / DSM 5473 / JCM 8560 / NS-C</strain>
    </source>
</reference>
<dbReference type="STRING" id="523849.OCC_03282"/>
<protein>
    <submittedName>
        <fullName evidence="2">AbrB family transcriptional regulator</fullName>
    </submittedName>
</protein>
<accession>H3ZQ78</accession>
<evidence type="ECO:0000313" key="2">
    <source>
        <dbReference type="EMBL" id="EHR77872.1"/>
    </source>
</evidence>
<dbReference type="EMBL" id="CP006670">
    <property type="protein sequence ID" value="EHR77872.1"/>
    <property type="molecule type" value="Genomic_DNA"/>
</dbReference>
<dbReference type="NCBIfam" id="TIGR01439">
    <property type="entry name" value="lp_hng_hel_AbrB"/>
    <property type="match status" value="1"/>
</dbReference>
<dbReference type="InterPro" id="IPR037914">
    <property type="entry name" value="SpoVT-AbrB_sf"/>
</dbReference>